<name>A0A443LRD5_9RHOB</name>
<evidence type="ECO:0000256" key="2">
    <source>
        <dbReference type="ARBA" id="ARBA00011135"/>
    </source>
</evidence>
<keyword evidence="6" id="KW-0547">Nucleotide-binding</keyword>
<evidence type="ECO:0000259" key="14">
    <source>
        <dbReference type="PROSITE" id="PS50045"/>
    </source>
</evidence>
<dbReference type="Gene3D" id="1.10.8.60">
    <property type="match status" value="1"/>
</dbReference>
<dbReference type="SMART" id="SM00448">
    <property type="entry name" value="REC"/>
    <property type="match status" value="1"/>
</dbReference>
<dbReference type="GO" id="GO:0005524">
    <property type="term" value="F:ATP binding"/>
    <property type="evidence" value="ECO:0007669"/>
    <property type="project" value="UniProtKB-KW"/>
</dbReference>
<dbReference type="InterPro" id="IPR011006">
    <property type="entry name" value="CheY-like_superfamily"/>
</dbReference>
<dbReference type="InterPro" id="IPR025943">
    <property type="entry name" value="Sigma_54_int_dom_ATP-bd_2"/>
</dbReference>
<keyword evidence="5" id="KW-0677">Repeat</keyword>
<gene>
    <name evidence="16" type="ORF">EOW66_11800</name>
</gene>
<evidence type="ECO:0000256" key="8">
    <source>
        <dbReference type="ARBA" id="ARBA00023012"/>
    </source>
</evidence>
<dbReference type="Pfam" id="PF02954">
    <property type="entry name" value="HTH_8"/>
    <property type="match status" value="1"/>
</dbReference>
<keyword evidence="12" id="KW-0804">Transcription</keyword>
<comment type="subunit">
    <text evidence="2">Interacts with sigma-54.</text>
</comment>
<dbReference type="InterPro" id="IPR058031">
    <property type="entry name" value="AAA_lid_NorR"/>
</dbReference>
<dbReference type="Pfam" id="PF00158">
    <property type="entry name" value="Sigma54_activat"/>
    <property type="match status" value="1"/>
</dbReference>
<keyword evidence="7" id="KW-0067">ATP-binding</keyword>
<evidence type="ECO:0000256" key="1">
    <source>
        <dbReference type="ARBA" id="ARBA00002167"/>
    </source>
</evidence>
<keyword evidence="11" id="KW-0010">Activator</keyword>
<dbReference type="InterPro" id="IPR003593">
    <property type="entry name" value="AAA+_ATPase"/>
</dbReference>
<organism evidence="16 17">
    <name type="scientific">Paenirhodobacter huangdaonensis</name>
    <dbReference type="NCBI Taxonomy" id="2501515"/>
    <lineage>
        <taxon>Bacteria</taxon>
        <taxon>Pseudomonadati</taxon>
        <taxon>Pseudomonadota</taxon>
        <taxon>Alphaproteobacteria</taxon>
        <taxon>Rhodobacterales</taxon>
        <taxon>Rhodobacter group</taxon>
        <taxon>Paenirhodobacter</taxon>
    </lineage>
</organism>
<reference evidence="16" key="1">
    <citation type="submission" date="2019-01" db="EMBL/GenBank/DDBJ databases">
        <title>Sinorhodobacter populi sp. nov. isolated from the symptomatic bark tissue of Populus euramericana canker.</title>
        <authorList>
            <person name="Xu G."/>
        </authorList>
    </citation>
    <scope>NUCLEOTIDE SEQUENCE [LARGE SCALE GENOMIC DNA]</scope>
    <source>
        <strain evidence="16">CGMCC 1.12963</strain>
    </source>
</reference>
<dbReference type="GO" id="GO:0000160">
    <property type="term" value="P:phosphorelay signal transduction system"/>
    <property type="evidence" value="ECO:0007669"/>
    <property type="project" value="UniProtKB-KW"/>
</dbReference>
<keyword evidence="4" id="KW-0479">Metal-binding</keyword>
<dbReference type="SUPFAM" id="SSF46689">
    <property type="entry name" value="Homeodomain-like"/>
    <property type="match status" value="1"/>
</dbReference>
<dbReference type="AlphaFoldDB" id="A0A443LRD5"/>
<evidence type="ECO:0000256" key="10">
    <source>
        <dbReference type="ARBA" id="ARBA00023125"/>
    </source>
</evidence>
<dbReference type="Gene3D" id="3.40.50.2300">
    <property type="match status" value="1"/>
</dbReference>
<evidence type="ECO:0000256" key="11">
    <source>
        <dbReference type="ARBA" id="ARBA00023159"/>
    </source>
</evidence>
<dbReference type="GO" id="GO:0046872">
    <property type="term" value="F:metal ion binding"/>
    <property type="evidence" value="ECO:0007669"/>
    <property type="project" value="UniProtKB-KW"/>
</dbReference>
<dbReference type="PROSITE" id="PS50110">
    <property type="entry name" value="RESPONSE_REGULATORY"/>
    <property type="match status" value="1"/>
</dbReference>
<evidence type="ECO:0000256" key="5">
    <source>
        <dbReference type="ARBA" id="ARBA00022737"/>
    </source>
</evidence>
<accession>A0A443LRD5</accession>
<keyword evidence="8" id="KW-0902">Two-component regulatory system</keyword>
<dbReference type="InterPro" id="IPR002078">
    <property type="entry name" value="Sigma_54_int"/>
</dbReference>
<dbReference type="InterPro" id="IPR002197">
    <property type="entry name" value="HTH_Fis"/>
</dbReference>
<dbReference type="SUPFAM" id="SSF52540">
    <property type="entry name" value="P-loop containing nucleoside triphosphate hydrolases"/>
    <property type="match status" value="1"/>
</dbReference>
<dbReference type="PANTHER" id="PTHR32071">
    <property type="entry name" value="TRANSCRIPTIONAL REGULATORY PROTEIN"/>
    <property type="match status" value="1"/>
</dbReference>
<dbReference type="InterPro" id="IPR001789">
    <property type="entry name" value="Sig_transdc_resp-reg_receiver"/>
</dbReference>
<dbReference type="SMART" id="SM00382">
    <property type="entry name" value="AAA"/>
    <property type="match status" value="1"/>
</dbReference>
<evidence type="ECO:0000256" key="13">
    <source>
        <dbReference type="PROSITE-ProRule" id="PRU00169"/>
    </source>
</evidence>
<comment type="caution">
    <text evidence="16">The sequence shown here is derived from an EMBL/GenBank/DDBJ whole genome shotgun (WGS) entry which is preliminary data.</text>
</comment>
<keyword evidence="17" id="KW-1185">Reference proteome</keyword>
<evidence type="ECO:0000256" key="12">
    <source>
        <dbReference type="ARBA" id="ARBA00023163"/>
    </source>
</evidence>
<proteinExistence type="predicted"/>
<feature type="domain" description="Response regulatory" evidence="15">
    <location>
        <begin position="14"/>
        <end position="128"/>
    </location>
</feature>
<dbReference type="InterPro" id="IPR027417">
    <property type="entry name" value="P-loop_NTPase"/>
</dbReference>
<comment type="function">
    <text evidence="1">Required for activation of most nif operons, which are directly involved in nitrogen fixation.</text>
</comment>
<feature type="domain" description="Sigma-54 factor interaction" evidence="14">
    <location>
        <begin position="149"/>
        <end position="378"/>
    </location>
</feature>
<evidence type="ECO:0000256" key="7">
    <source>
        <dbReference type="ARBA" id="ARBA00022840"/>
    </source>
</evidence>
<dbReference type="PANTHER" id="PTHR32071:SF117">
    <property type="entry name" value="PTS-DEPENDENT DIHYDROXYACETONE KINASE OPERON REGULATORY PROTEIN-RELATED"/>
    <property type="match status" value="1"/>
</dbReference>
<dbReference type="SUPFAM" id="SSF52172">
    <property type="entry name" value="CheY-like"/>
    <property type="match status" value="1"/>
</dbReference>
<dbReference type="GO" id="GO:0043565">
    <property type="term" value="F:sequence-specific DNA binding"/>
    <property type="evidence" value="ECO:0007669"/>
    <property type="project" value="InterPro"/>
</dbReference>
<dbReference type="InterPro" id="IPR009057">
    <property type="entry name" value="Homeodomain-like_sf"/>
</dbReference>
<evidence type="ECO:0000256" key="9">
    <source>
        <dbReference type="ARBA" id="ARBA00023015"/>
    </source>
</evidence>
<dbReference type="RefSeq" id="WP_128156543.1">
    <property type="nucleotide sequence ID" value="NZ_JBHSOM010000026.1"/>
</dbReference>
<dbReference type="Pfam" id="PF00072">
    <property type="entry name" value="Response_reg"/>
    <property type="match status" value="1"/>
</dbReference>
<dbReference type="GO" id="GO:0006355">
    <property type="term" value="P:regulation of DNA-templated transcription"/>
    <property type="evidence" value="ECO:0007669"/>
    <property type="project" value="InterPro"/>
</dbReference>
<keyword evidence="13" id="KW-0597">Phosphoprotein</keyword>
<keyword evidence="9" id="KW-0805">Transcription regulation</keyword>
<dbReference type="Proteomes" id="UP000288071">
    <property type="component" value="Unassembled WGS sequence"/>
</dbReference>
<dbReference type="PROSITE" id="PS50045">
    <property type="entry name" value="SIGMA54_INTERACT_4"/>
    <property type="match status" value="1"/>
</dbReference>
<keyword evidence="10" id="KW-0238">DNA-binding</keyword>
<sequence length="460" mass="49704">MPVNEASGPPRTADILLIEDTPSLRSIYDAHLRNAGFVTLSAASAAEGLALFRKTDPAVVLLDLMLPDRDGIDLMREMLALQPHTAVVVITADSSTARAVKAMRAGAHDFLVKPVSEAQLMTTLGNARAAAQMSRPQAVPGREAPLAGFIGTSGPMRAVYARIRSAARSMAPVFVTGESGTGKELCAQAIHALSPRAAAPFIPLDCGAIPAERFESELFGHLRGAFPGAVTDRPGAAALADGGTLFLDEICDLAPELQPKLLRFLQSATIQPLGAARPQRVDLRVIAASAHEPLQAVRDGRLREDLYYRLRVVPIEMPPLRQRPDDIGPLATETLRRFAILEGRAFTRLSPAAEAVLRAQPWNGNVRELMNVLRAATVTHDGDELTEEMLPEEIRFPAEHAPPCPGLNLTTLAGRSLAEIERLVIEDCLTRHDGSVPRAARELDVAPSTLYRKLDTWRKD</sequence>
<evidence type="ECO:0000313" key="16">
    <source>
        <dbReference type="EMBL" id="RWR51658.1"/>
    </source>
</evidence>
<dbReference type="FunFam" id="3.40.50.300:FF:000006">
    <property type="entry name" value="DNA-binding transcriptional regulator NtrC"/>
    <property type="match status" value="1"/>
</dbReference>
<reference evidence="16" key="2">
    <citation type="submission" date="2019-01" db="EMBL/GenBank/DDBJ databases">
        <authorList>
            <person name="Li Y."/>
        </authorList>
    </citation>
    <scope>NUCLEOTIDE SEQUENCE [LARGE SCALE GENOMIC DNA]</scope>
    <source>
        <strain evidence="16">CGMCC 1.12963</strain>
    </source>
</reference>
<dbReference type="PROSITE" id="PS00676">
    <property type="entry name" value="SIGMA54_INTERACT_2"/>
    <property type="match status" value="1"/>
</dbReference>
<evidence type="ECO:0000256" key="4">
    <source>
        <dbReference type="ARBA" id="ARBA00022723"/>
    </source>
</evidence>
<evidence type="ECO:0000313" key="17">
    <source>
        <dbReference type="Proteomes" id="UP000288071"/>
    </source>
</evidence>
<evidence type="ECO:0000259" key="15">
    <source>
        <dbReference type="PROSITE" id="PS50110"/>
    </source>
</evidence>
<dbReference type="Pfam" id="PF25601">
    <property type="entry name" value="AAA_lid_14"/>
    <property type="match status" value="1"/>
</dbReference>
<feature type="modified residue" description="4-aspartylphosphate" evidence="13">
    <location>
        <position position="63"/>
    </location>
</feature>
<evidence type="ECO:0000256" key="6">
    <source>
        <dbReference type="ARBA" id="ARBA00022741"/>
    </source>
</evidence>
<evidence type="ECO:0000256" key="3">
    <source>
        <dbReference type="ARBA" id="ARBA00015308"/>
    </source>
</evidence>
<dbReference type="CDD" id="cd00009">
    <property type="entry name" value="AAA"/>
    <property type="match status" value="1"/>
</dbReference>
<dbReference type="Gene3D" id="3.40.50.300">
    <property type="entry name" value="P-loop containing nucleotide triphosphate hydrolases"/>
    <property type="match status" value="1"/>
</dbReference>
<protein>
    <recommendedName>
        <fullName evidence="3">Nif-specific regulatory protein</fullName>
    </recommendedName>
</protein>
<dbReference type="Gene3D" id="1.10.10.60">
    <property type="entry name" value="Homeodomain-like"/>
    <property type="match status" value="1"/>
</dbReference>
<dbReference type="EMBL" id="SAVA01000006">
    <property type="protein sequence ID" value="RWR51658.1"/>
    <property type="molecule type" value="Genomic_DNA"/>
</dbReference>